<organism evidence="1 2">
    <name type="scientific">Nocardiopsis rhodophaea</name>
    <dbReference type="NCBI Taxonomy" id="280238"/>
    <lineage>
        <taxon>Bacteria</taxon>
        <taxon>Bacillati</taxon>
        <taxon>Actinomycetota</taxon>
        <taxon>Actinomycetes</taxon>
        <taxon>Streptosporangiales</taxon>
        <taxon>Nocardiopsidaceae</taxon>
        <taxon>Nocardiopsis</taxon>
    </lineage>
</organism>
<gene>
    <name evidence="1" type="ORF">GCM10009799_40380</name>
</gene>
<evidence type="ECO:0000313" key="1">
    <source>
        <dbReference type="EMBL" id="GAA2008617.1"/>
    </source>
</evidence>
<reference evidence="2" key="1">
    <citation type="journal article" date="2019" name="Int. J. Syst. Evol. Microbiol.">
        <title>The Global Catalogue of Microorganisms (GCM) 10K type strain sequencing project: providing services to taxonomists for standard genome sequencing and annotation.</title>
        <authorList>
            <consortium name="The Broad Institute Genomics Platform"/>
            <consortium name="The Broad Institute Genome Sequencing Center for Infectious Disease"/>
            <person name="Wu L."/>
            <person name="Ma J."/>
        </authorList>
    </citation>
    <scope>NUCLEOTIDE SEQUENCE [LARGE SCALE GENOMIC DNA]</scope>
    <source>
        <strain evidence="2">JCM 15313</strain>
    </source>
</reference>
<protein>
    <submittedName>
        <fullName evidence="1">Uncharacterized protein</fullName>
    </submittedName>
</protein>
<dbReference type="EMBL" id="BAAAPC010000019">
    <property type="protein sequence ID" value="GAA2008617.1"/>
    <property type="molecule type" value="Genomic_DNA"/>
</dbReference>
<comment type="caution">
    <text evidence="1">The sequence shown here is derived from an EMBL/GenBank/DDBJ whole genome shotgun (WGS) entry which is preliminary data.</text>
</comment>
<accession>A0ABN2TGG9</accession>
<keyword evidence="2" id="KW-1185">Reference proteome</keyword>
<proteinExistence type="predicted"/>
<evidence type="ECO:0000313" key="2">
    <source>
        <dbReference type="Proteomes" id="UP001501585"/>
    </source>
</evidence>
<dbReference type="RefSeq" id="WP_344101646.1">
    <property type="nucleotide sequence ID" value="NZ_BAAAPC010000019.1"/>
</dbReference>
<sequence>MADPITLAVVAAVAGKVTEALDDGARAVLKKLRVALRERFGNDPDARRALEAARDDDGEDAILVEELATHIDSAQRDDEQIRSLVEELRPHFDASGGTVTNTITGNVEGVAIQARDVHGVNLNRPR</sequence>
<name>A0ABN2TGG9_9ACTN</name>
<dbReference type="Proteomes" id="UP001501585">
    <property type="component" value="Unassembled WGS sequence"/>
</dbReference>